<keyword evidence="2" id="KW-1185">Reference proteome</keyword>
<reference evidence="1 2" key="1">
    <citation type="journal article" date="2023" name="Int. J. Mol. Sci.">
        <title>Pathogenicity and Genomic Characterization of a Novel Genospecies, Bacillus shihchuchen, of the Bacillus cereus Group Isolated from Chinese Softshell Turtle (Pelodiscus sinensis).</title>
        <authorList>
            <person name="Cheng L.W."/>
            <person name="Byadgi O.V."/>
            <person name="Tsai C.E."/>
            <person name="Wang P.C."/>
            <person name="Chen S.C."/>
        </authorList>
    </citation>
    <scope>NUCLEOTIDE SEQUENCE [LARGE SCALE GENOMIC DNA]</scope>
    <source>
        <strain evidence="1 2">QF108-045</strain>
    </source>
</reference>
<dbReference type="Proteomes" id="UP001229716">
    <property type="component" value="Unassembled WGS sequence"/>
</dbReference>
<organism evidence="1 2">
    <name type="scientific">Bacillus shihchuchen</name>
    <dbReference type="NCBI Taxonomy" id="3036942"/>
    <lineage>
        <taxon>Bacteria</taxon>
        <taxon>Bacillati</taxon>
        <taxon>Bacillota</taxon>
        <taxon>Bacilli</taxon>
        <taxon>Bacillales</taxon>
        <taxon>Bacillaceae</taxon>
        <taxon>Bacillus</taxon>
        <taxon>Bacillus cereus group</taxon>
    </lineage>
</organism>
<comment type="caution">
    <text evidence="1">The sequence shown here is derived from an EMBL/GenBank/DDBJ whole genome shotgun (WGS) entry which is preliminary data.</text>
</comment>
<evidence type="ECO:0000313" key="2">
    <source>
        <dbReference type="Proteomes" id="UP001229716"/>
    </source>
</evidence>
<sequence>MDEVIGEVVAGICEFVVEVTADAIGNLVSGNDEEKKHYNSL</sequence>
<protein>
    <recommendedName>
        <fullName evidence="3">Cell wall assembly protein</fullName>
    </recommendedName>
</protein>
<evidence type="ECO:0000313" key="1">
    <source>
        <dbReference type="EMBL" id="MDL2417955.1"/>
    </source>
</evidence>
<accession>A0ABT7KV04</accession>
<gene>
    <name evidence="1" type="ORF">P6F46_12520</name>
</gene>
<dbReference type="EMBL" id="JASWHZ010000001">
    <property type="protein sequence ID" value="MDL2417955.1"/>
    <property type="molecule type" value="Genomic_DNA"/>
</dbReference>
<proteinExistence type="predicted"/>
<evidence type="ECO:0008006" key="3">
    <source>
        <dbReference type="Google" id="ProtNLM"/>
    </source>
</evidence>
<name>A0ABT7KV04_9BACI</name>